<dbReference type="RefSeq" id="XP_018013786.2">
    <property type="nucleotide sequence ID" value="XM_018158297.2"/>
</dbReference>
<dbReference type="InterPro" id="IPR005828">
    <property type="entry name" value="MFS_sugar_transport-like"/>
</dbReference>
<evidence type="ECO:0000313" key="10">
    <source>
        <dbReference type="Proteomes" id="UP000694843"/>
    </source>
</evidence>
<dbReference type="OrthoDB" id="4142200at2759"/>
<reference evidence="11" key="1">
    <citation type="submission" date="2025-08" db="UniProtKB">
        <authorList>
            <consortium name="RefSeq"/>
        </authorList>
    </citation>
    <scope>IDENTIFICATION</scope>
    <source>
        <tissue evidence="11">Whole organism</tissue>
    </source>
</reference>
<feature type="domain" description="Major facilitator superfamily (MFS) profile" evidence="9">
    <location>
        <begin position="63"/>
        <end position="496"/>
    </location>
</feature>
<feature type="transmembrane region" description="Helical" evidence="8">
    <location>
        <begin position="441"/>
        <end position="462"/>
    </location>
</feature>
<feature type="transmembrane region" description="Helical" evidence="8">
    <location>
        <begin position="138"/>
        <end position="160"/>
    </location>
</feature>
<keyword evidence="5 8" id="KW-0812">Transmembrane</keyword>
<dbReference type="PANTHER" id="PTHR48021:SF1">
    <property type="entry name" value="GH07001P-RELATED"/>
    <property type="match status" value="1"/>
</dbReference>
<keyword evidence="7 8" id="KW-0472">Membrane</keyword>
<keyword evidence="4" id="KW-0762">Sugar transport</keyword>
<dbReference type="AlphaFoldDB" id="A0A8B7NKH1"/>
<dbReference type="GO" id="GO:0005886">
    <property type="term" value="C:plasma membrane"/>
    <property type="evidence" value="ECO:0007669"/>
    <property type="project" value="UniProtKB-SubCell"/>
</dbReference>
<dbReference type="FunFam" id="1.20.1250.20:FF:000218">
    <property type="entry name" value="facilitated trehalose transporter Tret1"/>
    <property type="match status" value="1"/>
</dbReference>
<gene>
    <name evidence="11" type="primary">LOC108670802</name>
</gene>
<evidence type="ECO:0000256" key="3">
    <source>
        <dbReference type="ARBA" id="ARBA00022475"/>
    </source>
</evidence>
<feature type="transmembrane region" description="Helical" evidence="8">
    <location>
        <begin position="406"/>
        <end position="429"/>
    </location>
</feature>
<evidence type="ECO:0000259" key="9">
    <source>
        <dbReference type="PROSITE" id="PS50850"/>
    </source>
</evidence>
<evidence type="ECO:0000313" key="11">
    <source>
        <dbReference type="RefSeq" id="XP_018013786.2"/>
    </source>
</evidence>
<name>A0A8B7NKH1_HYAAZ</name>
<evidence type="ECO:0000256" key="5">
    <source>
        <dbReference type="ARBA" id="ARBA00022692"/>
    </source>
</evidence>
<evidence type="ECO:0000256" key="1">
    <source>
        <dbReference type="ARBA" id="ARBA00004651"/>
    </source>
</evidence>
<keyword evidence="6 8" id="KW-1133">Transmembrane helix</keyword>
<feature type="transmembrane region" description="Helical" evidence="8">
    <location>
        <begin position="374"/>
        <end position="394"/>
    </location>
</feature>
<sequence length="511" mass="55500">MQSSEASAAYISGDLRASDVRVVVAAFQDHRWQGDHSAGSFTKFYCSNPTTRASGGACTTKSAQVAGAIAGSLIHFALGAIVGLSGVVLPEMTNSNSSDLVLSAEQAALFSSLMNIGAMAGSVTSGPLMIFLGQRITLLVALPLAAVGWFLLAFTPSVWLLQVARILLGFVSGIYGGPSANYVAEISHTSVRGRLTGLVDLLRQLGFLFVYVVGSSGLSWRQTAMVCGATTTIIPFLFLIFLPNSPRWLATRSRFPEARQSLKFYRGKNYAVDVELEDISEQLRVTSKTTSIAEQLKVLRKRPVLKIMSVLIFMFFAYQFCGNFSMIVFSVTIFQSAQSNIDGYTSTIIVGAVRVLGVLAYISLADKIGRRSLLISSLVLSSLAMSVMGLYFYLKVMNVVLTQIQWLPLASMGVFIFFTCIAEPALILLRAELLPTAIRSVGVPIIYVFFFSGAFLVSYLYPFMVDKIGSHGTFWIYAADGIIMAVVGTIFIPETLAKSLEDIEKTYRPSK</sequence>
<dbReference type="PROSITE" id="PS50850">
    <property type="entry name" value="MFS"/>
    <property type="match status" value="1"/>
</dbReference>
<feature type="transmembrane region" description="Helical" evidence="8">
    <location>
        <begin position="109"/>
        <end position="131"/>
    </location>
</feature>
<evidence type="ECO:0000256" key="4">
    <source>
        <dbReference type="ARBA" id="ARBA00022597"/>
    </source>
</evidence>
<accession>A0A8B7NKH1</accession>
<dbReference type="InterPro" id="IPR036259">
    <property type="entry name" value="MFS_trans_sf"/>
</dbReference>
<comment type="subcellular location">
    <subcellularLocation>
        <location evidence="1">Cell membrane</location>
        <topology evidence="1">Multi-pass membrane protein</topology>
    </subcellularLocation>
</comment>
<feature type="transmembrane region" description="Helical" evidence="8">
    <location>
        <begin position="343"/>
        <end position="362"/>
    </location>
</feature>
<keyword evidence="2" id="KW-0813">Transport</keyword>
<protein>
    <submittedName>
        <fullName evidence="11">Facilitated trehalose transporter Tret1-2 homolog</fullName>
    </submittedName>
</protein>
<dbReference type="GO" id="GO:0022857">
    <property type="term" value="F:transmembrane transporter activity"/>
    <property type="evidence" value="ECO:0007669"/>
    <property type="project" value="InterPro"/>
</dbReference>
<evidence type="ECO:0000256" key="6">
    <source>
        <dbReference type="ARBA" id="ARBA00022989"/>
    </source>
</evidence>
<feature type="transmembrane region" description="Helical" evidence="8">
    <location>
        <begin position="474"/>
        <end position="492"/>
    </location>
</feature>
<dbReference type="InterPro" id="IPR050549">
    <property type="entry name" value="MFS_Trehalose_Transporter"/>
</dbReference>
<evidence type="ECO:0000256" key="2">
    <source>
        <dbReference type="ARBA" id="ARBA00022448"/>
    </source>
</evidence>
<dbReference type="GeneID" id="108670802"/>
<dbReference type="SUPFAM" id="SSF103473">
    <property type="entry name" value="MFS general substrate transporter"/>
    <property type="match status" value="1"/>
</dbReference>
<feature type="transmembrane region" description="Helical" evidence="8">
    <location>
        <begin position="220"/>
        <end position="242"/>
    </location>
</feature>
<keyword evidence="3" id="KW-1003">Cell membrane</keyword>
<dbReference type="KEGG" id="hazt:108670802"/>
<evidence type="ECO:0000256" key="7">
    <source>
        <dbReference type="ARBA" id="ARBA00023136"/>
    </source>
</evidence>
<dbReference type="InterPro" id="IPR020846">
    <property type="entry name" value="MFS_dom"/>
</dbReference>
<keyword evidence="10" id="KW-1185">Reference proteome</keyword>
<feature type="transmembrane region" description="Helical" evidence="8">
    <location>
        <begin position="307"/>
        <end position="331"/>
    </location>
</feature>
<dbReference type="Proteomes" id="UP000694843">
    <property type="component" value="Unplaced"/>
</dbReference>
<dbReference type="PANTHER" id="PTHR48021">
    <property type="match status" value="1"/>
</dbReference>
<evidence type="ECO:0000256" key="8">
    <source>
        <dbReference type="SAM" id="Phobius"/>
    </source>
</evidence>
<feature type="transmembrane region" description="Helical" evidence="8">
    <location>
        <begin position="65"/>
        <end position="89"/>
    </location>
</feature>
<organism evidence="10 11">
    <name type="scientific">Hyalella azteca</name>
    <name type="common">Amphipod</name>
    <dbReference type="NCBI Taxonomy" id="294128"/>
    <lineage>
        <taxon>Eukaryota</taxon>
        <taxon>Metazoa</taxon>
        <taxon>Ecdysozoa</taxon>
        <taxon>Arthropoda</taxon>
        <taxon>Crustacea</taxon>
        <taxon>Multicrustacea</taxon>
        <taxon>Malacostraca</taxon>
        <taxon>Eumalacostraca</taxon>
        <taxon>Peracarida</taxon>
        <taxon>Amphipoda</taxon>
        <taxon>Senticaudata</taxon>
        <taxon>Talitrida</taxon>
        <taxon>Talitroidea</taxon>
        <taxon>Hyalellidae</taxon>
        <taxon>Hyalella</taxon>
    </lineage>
</organism>
<dbReference type="Pfam" id="PF00083">
    <property type="entry name" value="Sugar_tr"/>
    <property type="match status" value="1"/>
</dbReference>
<dbReference type="Gene3D" id="1.20.1250.20">
    <property type="entry name" value="MFS general substrate transporter like domains"/>
    <property type="match status" value="1"/>
</dbReference>
<proteinExistence type="predicted"/>